<feature type="transmembrane region" description="Helical" evidence="7">
    <location>
        <begin position="558"/>
        <end position="575"/>
    </location>
</feature>
<dbReference type="GO" id="GO:0015035">
    <property type="term" value="F:protein-disulfide reductase activity"/>
    <property type="evidence" value="ECO:0007669"/>
    <property type="project" value="TreeGrafter"/>
</dbReference>
<keyword evidence="3" id="KW-0201">Cytochrome c-type biogenesis</keyword>
<keyword evidence="5 7" id="KW-0472">Membrane</keyword>
<dbReference type="InterPro" id="IPR036249">
    <property type="entry name" value="Thioredoxin-like_sf"/>
</dbReference>
<gene>
    <name evidence="10" type="ORF">Cflav_PD4354</name>
</gene>
<dbReference type="GO" id="GO:0045454">
    <property type="term" value="P:cell redox homeostasis"/>
    <property type="evidence" value="ECO:0007669"/>
    <property type="project" value="TreeGrafter"/>
</dbReference>
<evidence type="ECO:0000256" key="4">
    <source>
        <dbReference type="ARBA" id="ARBA00022989"/>
    </source>
</evidence>
<dbReference type="GO" id="GO:0017004">
    <property type="term" value="P:cytochrome complex assembly"/>
    <property type="evidence" value="ECO:0007669"/>
    <property type="project" value="UniProtKB-KW"/>
</dbReference>
<dbReference type="Gene3D" id="3.40.30.10">
    <property type="entry name" value="Glutaredoxin"/>
    <property type="match status" value="1"/>
</dbReference>
<evidence type="ECO:0000313" key="10">
    <source>
        <dbReference type="EMBL" id="EEF61333.1"/>
    </source>
</evidence>
<feature type="transmembrane region" description="Helical" evidence="7">
    <location>
        <begin position="414"/>
        <end position="436"/>
    </location>
</feature>
<keyword evidence="2 7" id="KW-0812">Transmembrane</keyword>
<dbReference type="RefSeq" id="WP_007414565.1">
    <property type="nucleotide sequence ID" value="NZ_ABOX02000010.1"/>
</dbReference>
<dbReference type="PANTHER" id="PTHR32234">
    <property type="entry name" value="THIOL:DISULFIDE INTERCHANGE PROTEIN DSBD"/>
    <property type="match status" value="1"/>
</dbReference>
<evidence type="ECO:0000256" key="5">
    <source>
        <dbReference type="ARBA" id="ARBA00023136"/>
    </source>
</evidence>
<dbReference type="STRING" id="320771.Cflav_PD4354"/>
<dbReference type="EMBL" id="ABOX02000010">
    <property type="protein sequence ID" value="EEF61333.1"/>
    <property type="molecule type" value="Genomic_DNA"/>
</dbReference>
<accession>B9XFG9</accession>
<organism evidence="10 11">
    <name type="scientific">Pedosphaera parvula (strain Ellin514)</name>
    <dbReference type="NCBI Taxonomy" id="320771"/>
    <lineage>
        <taxon>Bacteria</taxon>
        <taxon>Pseudomonadati</taxon>
        <taxon>Verrucomicrobiota</taxon>
        <taxon>Pedosphaerae</taxon>
        <taxon>Pedosphaerales</taxon>
        <taxon>Pedosphaeraceae</taxon>
        <taxon>Pedosphaera</taxon>
    </lineage>
</organism>
<feature type="domain" description="Thiol:disulfide interchange protein DsbD N-terminal" evidence="9">
    <location>
        <begin position="55"/>
        <end position="166"/>
    </location>
</feature>
<keyword evidence="11" id="KW-1185">Reference proteome</keyword>
<dbReference type="Proteomes" id="UP000003688">
    <property type="component" value="Unassembled WGS sequence"/>
</dbReference>
<feature type="transmembrane region" description="Helical" evidence="7">
    <location>
        <begin position="457"/>
        <end position="485"/>
    </location>
</feature>
<dbReference type="Pfam" id="PF11412">
    <property type="entry name" value="DsbD_N"/>
    <property type="match status" value="1"/>
</dbReference>
<evidence type="ECO:0000256" key="7">
    <source>
        <dbReference type="SAM" id="Phobius"/>
    </source>
</evidence>
<dbReference type="OrthoDB" id="9811036at2"/>
<feature type="transmembrane region" description="Helical" evidence="7">
    <location>
        <begin position="587"/>
        <end position="604"/>
    </location>
</feature>
<proteinExistence type="predicted"/>
<protein>
    <submittedName>
        <fullName evidence="10">Cytochrome c biogenesis protein transmembrane region</fullName>
    </submittedName>
</protein>
<feature type="domain" description="Cytochrome C biogenesis protein transmembrane" evidence="8">
    <location>
        <begin position="334"/>
        <end position="548"/>
    </location>
</feature>
<dbReference type="Pfam" id="PF02683">
    <property type="entry name" value="DsbD_TM"/>
    <property type="match status" value="1"/>
</dbReference>
<dbReference type="GO" id="GO:0016020">
    <property type="term" value="C:membrane"/>
    <property type="evidence" value="ECO:0007669"/>
    <property type="project" value="UniProtKB-SubCell"/>
</dbReference>
<dbReference type="SUPFAM" id="SSF52833">
    <property type="entry name" value="Thioredoxin-like"/>
    <property type="match status" value="1"/>
</dbReference>
<dbReference type="Pfam" id="PF13899">
    <property type="entry name" value="Thioredoxin_7"/>
    <property type="match status" value="1"/>
</dbReference>
<dbReference type="PANTHER" id="PTHR32234:SF3">
    <property type="entry name" value="SUPPRESSION OF COPPER SENSITIVITY PROTEIN"/>
    <property type="match status" value="1"/>
</dbReference>
<feature type="transmembrane region" description="Helical" evidence="7">
    <location>
        <begin position="491"/>
        <end position="513"/>
    </location>
</feature>
<evidence type="ECO:0000256" key="2">
    <source>
        <dbReference type="ARBA" id="ARBA00022692"/>
    </source>
</evidence>
<evidence type="ECO:0000256" key="1">
    <source>
        <dbReference type="ARBA" id="ARBA00004141"/>
    </source>
</evidence>
<evidence type="ECO:0000256" key="6">
    <source>
        <dbReference type="SAM" id="MobiDB-lite"/>
    </source>
</evidence>
<reference evidence="10 11" key="1">
    <citation type="journal article" date="2011" name="J. Bacteriol.">
        <title>Genome sequence of 'Pedosphaera parvula' Ellin514, an aerobic Verrucomicrobial isolate from pasture soil.</title>
        <authorList>
            <person name="Kant R."/>
            <person name="van Passel M.W."/>
            <person name="Sangwan P."/>
            <person name="Palva A."/>
            <person name="Lucas S."/>
            <person name="Copeland A."/>
            <person name="Lapidus A."/>
            <person name="Glavina Del Rio T."/>
            <person name="Dalin E."/>
            <person name="Tice H."/>
            <person name="Bruce D."/>
            <person name="Goodwin L."/>
            <person name="Pitluck S."/>
            <person name="Chertkov O."/>
            <person name="Larimer F.W."/>
            <person name="Land M.L."/>
            <person name="Hauser L."/>
            <person name="Brettin T.S."/>
            <person name="Detter J.C."/>
            <person name="Han S."/>
            <person name="de Vos W.M."/>
            <person name="Janssen P.H."/>
            <person name="Smidt H."/>
        </authorList>
    </citation>
    <scope>NUCLEOTIDE SEQUENCE [LARGE SCALE GENOMIC DNA]</scope>
    <source>
        <strain evidence="10 11">Ellin514</strain>
    </source>
</reference>
<keyword evidence="4 7" id="KW-1133">Transmembrane helix</keyword>
<name>B9XFG9_PEDPL</name>
<dbReference type="InterPro" id="IPR003834">
    <property type="entry name" value="Cyt_c_assmbl_TM_dom"/>
</dbReference>
<evidence type="ECO:0000313" key="11">
    <source>
        <dbReference type="Proteomes" id="UP000003688"/>
    </source>
</evidence>
<feature type="transmembrane region" description="Helical" evidence="7">
    <location>
        <begin position="376"/>
        <end position="394"/>
    </location>
</feature>
<evidence type="ECO:0000259" key="8">
    <source>
        <dbReference type="Pfam" id="PF02683"/>
    </source>
</evidence>
<comment type="subcellular location">
    <subcellularLocation>
        <location evidence="1">Membrane</location>
        <topology evidence="1">Multi-pass membrane protein</topology>
    </subcellularLocation>
</comment>
<dbReference type="AlphaFoldDB" id="B9XFG9"/>
<comment type="caution">
    <text evidence="10">The sequence shown here is derived from an EMBL/GenBank/DDBJ whole genome shotgun (WGS) entry which is preliminary data.</text>
</comment>
<feature type="transmembrane region" description="Helical" evidence="7">
    <location>
        <begin position="533"/>
        <end position="552"/>
    </location>
</feature>
<feature type="transmembrane region" description="Helical" evidence="7">
    <location>
        <begin position="333"/>
        <end position="355"/>
    </location>
</feature>
<feature type="region of interest" description="Disordered" evidence="6">
    <location>
        <begin position="295"/>
        <end position="319"/>
    </location>
</feature>
<sequence length="750" mass="81437" precursor="true">MQKKRNSFKFFIGSCIYTYVRTLLALIGVVLLGAFATKAQAAHTQASLILSESTARPGSSIMAGIHLHMDQGWHTYWRNPGDSGIPTKIKKWELPAGVTVGEIQWPVPEKMFIGALTAHVYNDDVVLLVPLTISSDVKPGPLKLAADLSWLECSETSCVPGRKTVEASLNISGESAPSPEATLIETFKKRLPQSKPDLAASASWEANVTTNTRPIVFEWASNNGFANPDFFPFDNTKYEFLTNAHILPLAAGKLRVQKILKKTAGDWPAKLSGLLVEQTGEAPIAYEADLAITSSSNPQIAPTPPPTTTSGTRNSDNADALAAPGTQSMPMKLFYAFLGGMILNIMPCVLPVIALKILGFVSQAHDHPREVRKLGLVYAAGVLTSFLVLAGLIIGVKLAGHRAGWGMQFSNPQFIVIMTILVTLVALNLFGLFEITPGSKVMSAAGTLAAREGTSGAFFNGILATVLATPCTAPFLSVALGFALAPQQSNLIVVLFFLTIGVGLAFPYVLLSFFPQWLKFLPKPGIWMEKFKIAMGFPMLATAFWLFSLTFTHYGKRVWWLGIFLVLVGMAAWIYGDFIQRGRKRKGIAAALALALLIFGYTFVVEGKLQWRSPIVETGNTASLKESPDGIDWQRWSSQAVTQARAAGRPVIVDFTADWCATCQANKSASIDVPSVREKLRQLNGLAFVADYTKTPPEITEELNRYERSAVPLVLVFSANTNRPPEILPENLWALGPGVVLKALDKAVQK</sequence>
<evidence type="ECO:0000259" key="9">
    <source>
        <dbReference type="Pfam" id="PF11412"/>
    </source>
</evidence>
<evidence type="ECO:0000256" key="3">
    <source>
        <dbReference type="ARBA" id="ARBA00022748"/>
    </source>
</evidence>
<dbReference type="InterPro" id="IPR028250">
    <property type="entry name" value="DsbDN"/>
</dbReference>